<evidence type="ECO:0000313" key="10">
    <source>
        <dbReference type="Proteomes" id="UP000050502"/>
    </source>
</evidence>
<comment type="similarity">
    <text evidence="1 5">Belongs to the pseudouridine synthase RsuA family.</text>
</comment>
<sequence>MAKERLQKVLARAGVASRREAEEMIRQGRVDVNGRMVTELGTKVDPEQDEIRVDGVRVRLDQVRKRYIALHKPRHYITTMRDQFGRKTVVDLVPFAAEEHLVPVGRLDAESEGLILLTNDGDLVNVLTHPRYQHEKEYVVEVYGHPNEDFFEAVKHGVVLEDGTRTLPAKVRVERKTDDTTILRVILREGRKRQIRRMFGILGHPVRKLKRVRIGPITLGNLPRGAWRELTPKEVKALQQLVREQTRKTKTARRPRQRRRR</sequence>
<dbReference type="CDD" id="cd00165">
    <property type="entry name" value="S4"/>
    <property type="match status" value="1"/>
</dbReference>
<keyword evidence="3 5" id="KW-0413">Isomerase</keyword>
<evidence type="ECO:0000256" key="2">
    <source>
        <dbReference type="ARBA" id="ARBA00022884"/>
    </source>
</evidence>
<evidence type="ECO:0000256" key="4">
    <source>
        <dbReference type="PROSITE-ProRule" id="PRU00182"/>
    </source>
</evidence>
<dbReference type="OrthoDB" id="9807213at2"/>
<dbReference type="Proteomes" id="UP000037784">
    <property type="component" value="Unassembled WGS sequence"/>
</dbReference>
<evidence type="ECO:0000313" key="8">
    <source>
        <dbReference type="EMBL" id="KPL89071.1"/>
    </source>
</evidence>
<dbReference type="InterPro" id="IPR050343">
    <property type="entry name" value="RsuA_PseudoU_synthase"/>
</dbReference>
<dbReference type="Gene3D" id="3.30.70.580">
    <property type="entry name" value="Pseudouridine synthase I, catalytic domain, N-terminal subdomain"/>
    <property type="match status" value="1"/>
</dbReference>
<dbReference type="GO" id="GO:0003723">
    <property type="term" value="F:RNA binding"/>
    <property type="evidence" value="ECO:0007669"/>
    <property type="project" value="UniProtKB-KW"/>
</dbReference>
<dbReference type="SMART" id="SM00363">
    <property type="entry name" value="S4"/>
    <property type="match status" value="1"/>
</dbReference>
<reference evidence="9" key="3">
    <citation type="submission" date="2015-08" db="EMBL/GenBank/DDBJ databases">
        <title>Draft Genome Sequence of a Heterotrophic Facultative Anaerobic Bacterium Ardenticatena maritima Strain 110S.</title>
        <authorList>
            <person name="Kawaichi S."/>
            <person name="Yoshida T."/>
            <person name="Sako Y."/>
            <person name="Nakamura R."/>
        </authorList>
    </citation>
    <scope>NUCLEOTIDE SEQUENCE [LARGE SCALE GENOMIC DNA]</scope>
    <source>
        <strain evidence="9">110S</strain>
    </source>
</reference>
<evidence type="ECO:0000256" key="1">
    <source>
        <dbReference type="ARBA" id="ARBA00008348"/>
    </source>
</evidence>
<dbReference type="Gene3D" id="3.30.70.1560">
    <property type="entry name" value="Alpha-L RNA-binding motif"/>
    <property type="match status" value="1"/>
</dbReference>
<dbReference type="EMBL" id="BBZA01000194">
    <property type="protein sequence ID" value="GAP63790.1"/>
    <property type="molecule type" value="Genomic_DNA"/>
</dbReference>
<dbReference type="Proteomes" id="UP000050502">
    <property type="component" value="Unassembled WGS sequence"/>
</dbReference>
<dbReference type="GO" id="GO:0000455">
    <property type="term" value="P:enzyme-directed rRNA pseudouridine synthesis"/>
    <property type="evidence" value="ECO:0007669"/>
    <property type="project" value="UniProtKB-ARBA"/>
</dbReference>
<dbReference type="STRING" id="872965.SE16_00525"/>
<comment type="caution">
    <text evidence="7">The sequence shown here is derived from an EMBL/GenBank/DDBJ whole genome shotgun (WGS) entry which is preliminary data.</text>
</comment>
<reference evidence="8 10" key="2">
    <citation type="submission" date="2015-07" db="EMBL/GenBank/DDBJ databases">
        <title>Whole genome sequence of Ardenticatena maritima DSM 23922.</title>
        <authorList>
            <person name="Hemp J."/>
            <person name="Ward L.M."/>
            <person name="Pace L.A."/>
            <person name="Fischer W.W."/>
        </authorList>
    </citation>
    <scope>NUCLEOTIDE SEQUENCE [LARGE SCALE GENOMIC DNA]</scope>
    <source>
        <strain evidence="8 10">110S</strain>
    </source>
</reference>
<dbReference type="Pfam" id="PF01479">
    <property type="entry name" value="S4"/>
    <property type="match status" value="1"/>
</dbReference>
<dbReference type="RefSeq" id="WP_054493584.1">
    <property type="nucleotide sequence ID" value="NZ_BBZA01000194.1"/>
</dbReference>
<dbReference type="GO" id="GO:0005829">
    <property type="term" value="C:cytosol"/>
    <property type="evidence" value="ECO:0007669"/>
    <property type="project" value="UniProtKB-ARBA"/>
</dbReference>
<feature type="domain" description="RNA-binding S4" evidence="6">
    <location>
        <begin position="4"/>
        <end position="65"/>
    </location>
</feature>
<dbReference type="SUPFAM" id="SSF55120">
    <property type="entry name" value="Pseudouridine synthase"/>
    <property type="match status" value="1"/>
</dbReference>
<name>A0A0M9UDB6_9CHLR</name>
<gene>
    <name evidence="7" type="primary">rluB</name>
    <name evidence="7" type="ORF">ARMA_2213</name>
    <name evidence="8" type="ORF">SE16_00525</name>
</gene>
<proteinExistence type="inferred from homology"/>
<dbReference type="Pfam" id="PF00849">
    <property type="entry name" value="PseudoU_synth_2"/>
    <property type="match status" value="1"/>
</dbReference>
<dbReference type="PROSITE" id="PS01149">
    <property type="entry name" value="PSI_RSU"/>
    <property type="match status" value="1"/>
</dbReference>
<evidence type="ECO:0000256" key="5">
    <source>
        <dbReference type="RuleBase" id="RU003887"/>
    </source>
</evidence>
<dbReference type="GO" id="GO:0120159">
    <property type="term" value="F:rRNA pseudouridine synthase activity"/>
    <property type="evidence" value="ECO:0007669"/>
    <property type="project" value="UniProtKB-ARBA"/>
</dbReference>
<protein>
    <recommendedName>
        <fullName evidence="5">Pseudouridine synthase</fullName>
        <ecNumber evidence="5">5.4.99.-</ecNumber>
    </recommendedName>
</protein>
<dbReference type="PROSITE" id="PS50889">
    <property type="entry name" value="S4"/>
    <property type="match status" value="1"/>
</dbReference>
<dbReference type="FunFam" id="3.30.70.1560:FF:000001">
    <property type="entry name" value="Pseudouridine synthase"/>
    <property type="match status" value="1"/>
</dbReference>
<dbReference type="EMBL" id="LGKN01000003">
    <property type="protein sequence ID" value="KPL89071.1"/>
    <property type="molecule type" value="Genomic_DNA"/>
</dbReference>
<dbReference type="InterPro" id="IPR000748">
    <property type="entry name" value="PsdUridine_synth_RsuA/RluB/E/F"/>
</dbReference>
<dbReference type="FunCoup" id="A0A0M9UDB6">
    <property type="interactions" value="370"/>
</dbReference>
<evidence type="ECO:0000313" key="7">
    <source>
        <dbReference type="EMBL" id="GAP63790.1"/>
    </source>
</evidence>
<dbReference type="PANTHER" id="PTHR47683">
    <property type="entry name" value="PSEUDOURIDINE SYNTHASE FAMILY PROTEIN-RELATED"/>
    <property type="match status" value="1"/>
</dbReference>
<dbReference type="PANTHER" id="PTHR47683:SF2">
    <property type="entry name" value="RNA-BINDING S4 DOMAIN-CONTAINING PROTEIN"/>
    <property type="match status" value="1"/>
</dbReference>
<dbReference type="InterPro" id="IPR018496">
    <property type="entry name" value="PsdUridine_synth_RsuA/RluB_CS"/>
</dbReference>
<evidence type="ECO:0000313" key="9">
    <source>
        <dbReference type="Proteomes" id="UP000037784"/>
    </source>
</evidence>
<accession>A0A0M9UDB6</accession>
<dbReference type="InterPro" id="IPR020094">
    <property type="entry name" value="TruA/RsuA/RluB/E/F_N"/>
</dbReference>
<dbReference type="CDD" id="cd02870">
    <property type="entry name" value="PseudoU_synth_RsuA_like"/>
    <property type="match status" value="1"/>
</dbReference>
<dbReference type="Gene3D" id="3.10.290.10">
    <property type="entry name" value="RNA-binding S4 domain"/>
    <property type="match status" value="1"/>
</dbReference>
<organism evidence="7 9">
    <name type="scientific">Ardenticatena maritima</name>
    <dbReference type="NCBI Taxonomy" id="872965"/>
    <lineage>
        <taxon>Bacteria</taxon>
        <taxon>Bacillati</taxon>
        <taxon>Chloroflexota</taxon>
        <taxon>Ardenticatenia</taxon>
        <taxon>Ardenticatenales</taxon>
        <taxon>Ardenticatenaceae</taxon>
        <taxon>Ardenticatena</taxon>
    </lineage>
</organism>
<dbReference type="InterPro" id="IPR006145">
    <property type="entry name" value="PsdUridine_synth_RsuA/RluA"/>
</dbReference>
<reference evidence="7 9" key="1">
    <citation type="journal article" date="2015" name="Genome Announc.">
        <title>Draft Genome Sequence of a Heterotrophic Facultative Anaerobic Thermophilic Bacterium, Ardenticatena maritima Strain 110ST.</title>
        <authorList>
            <person name="Kawaichi S."/>
            <person name="Yoshida T."/>
            <person name="Sako Y."/>
            <person name="Nakamura R."/>
        </authorList>
    </citation>
    <scope>NUCLEOTIDE SEQUENCE [LARGE SCALE GENOMIC DNA]</scope>
    <source>
        <strain evidence="7 9">110S</strain>
    </source>
</reference>
<keyword evidence="2 4" id="KW-0694">RNA-binding</keyword>
<dbReference type="InterPro" id="IPR020103">
    <property type="entry name" value="PsdUridine_synth_cat_dom_sf"/>
</dbReference>
<dbReference type="InterPro" id="IPR042092">
    <property type="entry name" value="PsdUridine_s_RsuA/RluB/E/F_cat"/>
</dbReference>
<dbReference type="PATRIC" id="fig|872965.6.peg.43"/>
<dbReference type="AlphaFoldDB" id="A0A0M9UDB6"/>
<evidence type="ECO:0000259" key="6">
    <source>
        <dbReference type="SMART" id="SM00363"/>
    </source>
</evidence>
<dbReference type="InterPro" id="IPR036986">
    <property type="entry name" value="S4_RNA-bd_sf"/>
</dbReference>
<dbReference type="EC" id="5.4.99.-" evidence="5"/>
<dbReference type="NCBIfam" id="TIGR00093">
    <property type="entry name" value="pseudouridine synthase"/>
    <property type="match status" value="1"/>
</dbReference>
<dbReference type="FunFam" id="3.10.290.10:FF:000003">
    <property type="entry name" value="Pseudouridine synthase"/>
    <property type="match status" value="1"/>
</dbReference>
<keyword evidence="9" id="KW-1185">Reference proteome</keyword>
<dbReference type="InterPro" id="IPR002942">
    <property type="entry name" value="S4_RNA-bd"/>
</dbReference>
<dbReference type="InParanoid" id="A0A0M9UDB6"/>
<evidence type="ECO:0000256" key="3">
    <source>
        <dbReference type="ARBA" id="ARBA00023235"/>
    </source>
</evidence>
<dbReference type="SUPFAM" id="SSF55174">
    <property type="entry name" value="Alpha-L RNA-binding motif"/>
    <property type="match status" value="1"/>
</dbReference>